<gene>
    <name evidence="3" type="ORF">SAMN02745824_0280</name>
</gene>
<dbReference type="InterPro" id="IPR011008">
    <property type="entry name" value="Dimeric_a/b-barrel"/>
</dbReference>
<evidence type="ECO:0000259" key="2">
    <source>
        <dbReference type="Pfam" id="PF03795"/>
    </source>
</evidence>
<dbReference type="RefSeq" id="WP_074203376.1">
    <property type="nucleotide sequence ID" value="NZ_FSQW01000001.1"/>
</dbReference>
<evidence type="ECO:0000313" key="4">
    <source>
        <dbReference type="Proteomes" id="UP000185192"/>
    </source>
</evidence>
<dbReference type="InterPro" id="IPR005545">
    <property type="entry name" value="YCII"/>
</dbReference>
<comment type="similarity">
    <text evidence="1">Belongs to the YciI family.</text>
</comment>
<name>A0A1N6CMZ6_9SPHN</name>
<keyword evidence="4" id="KW-1185">Reference proteome</keyword>
<accession>A0A1N6CMZ6</accession>
<sequence>MTDTIPFAIYCLDKPGTERKRLDARDAHFAHIEKTLDNLLIAGPLKDTDGATIGSLLIVKASDADDARRQLEADPYFAADIWADIRISEFMPAAGDWIGGKIW</sequence>
<dbReference type="Pfam" id="PF03795">
    <property type="entry name" value="YCII"/>
    <property type="match status" value="1"/>
</dbReference>
<evidence type="ECO:0000313" key="3">
    <source>
        <dbReference type="EMBL" id="SIN59744.1"/>
    </source>
</evidence>
<dbReference type="Gene3D" id="3.30.70.1060">
    <property type="entry name" value="Dimeric alpha+beta barrel"/>
    <property type="match status" value="1"/>
</dbReference>
<reference evidence="4" key="1">
    <citation type="submission" date="2016-11" db="EMBL/GenBank/DDBJ databases">
        <authorList>
            <person name="Varghese N."/>
            <person name="Submissions S."/>
        </authorList>
    </citation>
    <scope>NUCLEOTIDE SEQUENCE [LARGE SCALE GENOMIC DNA]</scope>
    <source>
        <strain evidence="4">DSM 22363</strain>
    </source>
</reference>
<dbReference type="PANTHER" id="PTHR33606">
    <property type="entry name" value="PROTEIN YCII"/>
    <property type="match status" value="1"/>
</dbReference>
<organism evidence="3 4">
    <name type="scientific">Parasphingorhabdus marina DSM 22363</name>
    <dbReference type="NCBI Taxonomy" id="1123272"/>
    <lineage>
        <taxon>Bacteria</taxon>
        <taxon>Pseudomonadati</taxon>
        <taxon>Pseudomonadota</taxon>
        <taxon>Alphaproteobacteria</taxon>
        <taxon>Sphingomonadales</taxon>
        <taxon>Sphingomonadaceae</taxon>
        <taxon>Parasphingorhabdus</taxon>
    </lineage>
</organism>
<dbReference type="Proteomes" id="UP000185192">
    <property type="component" value="Unassembled WGS sequence"/>
</dbReference>
<dbReference type="InterPro" id="IPR051807">
    <property type="entry name" value="Sec-metab_biosynth-assoc"/>
</dbReference>
<evidence type="ECO:0000256" key="1">
    <source>
        <dbReference type="ARBA" id="ARBA00007689"/>
    </source>
</evidence>
<dbReference type="EMBL" id="FSQW01000001">
    <property type="protein sequence ID" value="SIN59744.1"/>
    <property type="molecule type" value="Genomic_DNA"/>
</dbReference>
<proteinExistence type="inferred from homology"/>
<dbReference type="STRING" id="1123272.SAMN02745824_0280"/>
<protein>
    <recommendedName>
        <fullName evidence="2">YCII-related domain-containing protein</fullName>
    </recommendedName>
</protein>
<dbReference type="OrthoDB" id="2293521at2"/>
<dbReference type="PANTHER" id="PTHR33606:SF3">
    <property type="entry name" value="PROTEIN YCII"/>
    <property type="match status" value="1"/>
</dbReference>
<dbReference type="AlphaFoldDB" id="A0A1N6CMZ6"/>
<feature type="domain" description="YCII-related" evidence="2">
    <location>
        <begin position="7"/>
        <end position="90"/>
    </location>
</feature>
<dbReference type="SUPFAM" id="SSF54909">
    <property type="entry name" value="Dimeric alpha+beta barrel"/>
    <property type="match status" value="1"/>
</dbReference>